<feature type="compositionally biased region" description="Polar residues" evidence="1">
    <location>
        <begin position="1"/>
        <end position="11"/>
    </location>
</feature>
<proteinExistence type="predicted"/>
<evidence type="ECO:0000256" key="1">
    <source>
        <dbReference type="SAM" id="MobiDB-lite"/>
    </source>
</evidence>
<accession>A0A371F9N9</accession>
<name>A0A371F9N9_MUCPR</name>
<organism evidence="2 3">
    <name type="scientific">Mucuna pruriens</name>
    <name type="common">Velvet bean</name>
    <name type="synonym">Dolichos pruriens</name>
    <dbReference type="NCBI Taxonomy" id="157652"/>
    <lineage>
        <taxon>Eukaryota</taxon>
        <taxon>Viridiplantae</taxon>
        <taxon>Streptophyta</taxon>
        <taxon>Embryophyta</taxon>
        <taxon>Tracheophyta</taxon>
        <taxon>Spermatophyta</taxon>
        <taxon>Magnoliopsida</taxon>
        <taxon>eudicotyledons</taxon>
        <taxon>Gunneridae</taxon>
        <taxon>Pentapetalae</taxon>
        <taxon>rosids</taxon>
        <taxon>fabids</taxon>
        <taxon>Fabales</taxon>
        <taxon>Fabaceae</taxon>
        <taxon>Papilionoideae</taxon>
        <taxon>50 kb inversion clade</taxon>
        <taxon>NPAAA clade</taxon>
        <taxon>indigoferoid/millettioid clade</taxon>
        <taxon>Phaseoleae</taxon>
        <taxon>Mucuna</taxon>
    </lineage>
</organism>
<protein>
    <recommendedName>
        <fullName evidence="4">Retrotransposon gag domain-containing protein</fullName>
    </recommendedName>
</protein>
<dbReference type="PANTHER" id="PTHR33223">
    <property type="entry name" value="CCHC-TYPE DOMAIN-CONTAINING PROTEIN"/>
    <property type="match status" value="1"/>
</dbReference>
<comment type="caution">
    <text evidence="2">The sequence shown here is derived from an EMBL/GenBank/DDBJ whole genome shotgun (WGS) entry which is preliminary data.</text>
</comment>
<sequence length="221" mass="24554">MEGYGASNQGPRATKLGAKNGNEANEGADQQDVRAPHPKRSPKRPCSCPGSNPKYSRSHPGDPYLSSRVHPPHLKVHPYGMPAGWNVNTEEQPAVERHKQVGINSLRKGQECYPLRAIPLGEEKLNSFKERVRIIEGTDSHGLDAANLCLVLDIVLPADFKTPKFEKYKGGSCPHVHLAMYCRKMASYIHQDKILVHCFYDSLTGAALSWYVNLEKGRVKT</sequence>
<evidence type="ECO:0000313" key="2">
    <source>
        <dbReference type="EMBL" id="RDX75014.1"/>
    </source>
</evidence>
<dbReference type="Proteomes" id="UP000257109">
    <property type="component" value="Unassembled WGS sequence"/>
</dbReference>
<dbReference type="AlphaFoldDB" id="A0A371F9N9"/>
<evidence type="ECO:0000313" key="3">
    <source>
        <dbReference type="Proteomes" id="UP000257109"/>
    </source>
</evidence>
<evidence type="ECO:0008006" key="4">
    <source>
        <dbReference type="Google" id="ProtNLM"/>
    </source>
</evidence>
<dbReference type="EMBL" id="QJKJ01009976">
    <property type="protein sequence ID" value="RDX75014.1"/>
    <property type="molecule type" value="Genomic_DNA"/>
</dbReference>
<reference evidence="2" key="1">
    <citation type="submission" date="2018-05" db="EMBL/GenBank/DDBJ databases">
        <title>Draft genome of Mucuna pruriens seed.</title>
        <authorList>
            <person name="Nnadi N.E."/>
            <person name="Vos R."/>
            <person name="Hasami M.H."/>
            <person name="Devisetty U.K."/>
            <person name="Aguiy J.C."/>
        </authorList>
    </citation>
    <scope>NUCLEOTIDE SEQUENCE [LARGE SCALE GENOMIC DNA]</scope>
    <source>
        <strain evidence="2">JCA_2017</strain>
    </source>
</reference>
<dbReference type="OrthoDB" id="1743010at2759"/>
<keyword evidence="3" id="KW-1185">Reference proteome</keyword>
<gene>
    <name evidence="2" type="ORF">CR513_45157</name>
</gene>
<feature type="region of interest" description="Disordered" evidence="1">
    <location>
        <begin position="1"/>
        <end position="75"/>
    </location>
</feature>
<dbReference type="PANTHER" id="PTHR33223:SF8">
    <property type="entry name" value="OS04G0172440 PROTEIN"/>
    <property type="match status" value="1"/>
</dbReference>
<feature type="non-terminal residue" evidence="2">
    <location>
        <position position="1"/>
    </location>
</feature>